<dbReference type="Gene3D" id="3.40.50.300">
    <property type="entry name" value="P-loop containing nucleotide triphosphate hydrolases"/>
    <property type="match status" value="2"/>
</dbReference>
<sequence>MMDPLSLSVNLSPVVLRTLVRHLIKKRNKEDKREVDDPNDEYAFDQTFKLTRAFLDIAMNHPVEDLQNLGSTYVPPPFWVHNVPVTVPMSICNDAAEHLIKAFGGEEPMRAAVGGTRWWQVRPTAGLPAEWICMKSDRKLATRHNKLKVREQPKDPLTPQFFQDIEGLPRTILYVHGGAYYWGSINTHRYLIWRMARKMRGKAFAVSYRLSPQYGFPCALHDVLSAYLYLLYPPEGAPHKAVDPANLIFAGLPLPAGSIHISPWCDLSHSFPSVLQNYETDVIPKYGFVHKPSTLWPPPSEDLLQRTREHIKSSTLRSTSPLKGLGTAASHKAEKGRRKEETNAAINAEHGRERMDIPREVPTVDINGKTVELKGQIQMYATNEQVGHPYVSPVLAHLGGLCPLFIMASDGELLRDEAIYVAHKAARPDEFEYKEDAKRRLPSMNGIEGRYGPTKVHLQAYDKMCHDLPLFSMVTPAKYAYRAMAAFCFHVTKDKAAQPSPAIKPAHNGMTMSDFELDNPLEMPPTPSSGLASPTKLPEAKSPRRKFSLLGLRNEGAGSSDMSSPVTSNGSQDNAPSSDAERPIKAGPGTAGHIAVYDEATAFKDGNMIRERVSMGGVTRPMEPPEELEYLRMSVNEVGVFKPDAVKRYIEGMESWNTKFKHAAKNVERQREKSLRESHIHAEKMMKENDDIFDIPEVTWRWQWALENEKPPPASIVARRDTQEARRLVELVDKVDNKHASKTVNLWTLIVHLLSPQKSKYGVNDEDEVGPWTRDIEELKKKYQTDEKGEVIPEEVSADEENNFDNKKEAWMKSQEYRQESEWKNQIRAPPKDLRPQTEDVTNTKGGEWEDFGLRRELLMGIFEAGFEKPSPIQEEAIPSAIEGRDILARAKNGTGKTASFVIPSLEKINVQKPKIQALLLVPTRELALQTSQVCKTLGKHLGIQVMVTTGGTTLRDDIMRLADPVHILVGTPGRILDLASKGVANLEECPTFVMDEADKLLSPEFTPVMEQLLGHLPSSRQVMLFSATFPLIVKDFKEKHMRNPHEINLMDELTLRGITQYYAFVEERQKVHCLNTLFSKLQINQSIIFCNSTNRVELLAKKVTELGYSCFFSHAKMLQSHRNRVFHDFRSGVCRNLVCSDLLTRGIDIQAVNVVINFDFPKNSETYLHRIGRSGRYGHLGLAINLITYEDRFSLYKIEQELGTEIQPIPSQIDRSLYVAPNASNEDGQIQQSQQQNQQQKGLPTLPPTQQVMNAYAQPPPQPTFNQNQQQNNHHQYQQRSHRGGYNNNGYYGNYRGRGGPPRGGVPRA</sequence>
<dbReference type="Proteomes" id="UP000310685">
    <property type="component" value="Unassembled WGS sequence"/>
</dbReference>
<keyword evidence="9" id="KW-0813">Transport</keyword>
<feature type="region of interest" description="Disordered" evidence="16">
    <location>
        <begin position="1226"/>
        <end position="1310"/>
    </location>
</feature>
<dbReference type="GO" id="GO:0000932">
    <property type="term" value="C:P-body"/>
    <property type="evidence" value="ECO:0007669"/>
    <property type="project" value="UniProtKB-SubCell"/>
</dbReference>
<evidence type="ECO:0000313" key="28">
    <source>
        <dbReference type="Proteomes" id="UP000310685"/>
    </source>
</evidence>
<dbReference type="SUPFAM" id="SSF53474">
    <property type="entry name" value="alpha/beta-Hydrolases"/>
    <property type="match status" value="1"/>
</dbReference>
<dbReference type="InterPro" id="IPR011545">
    <property type="entry name" value="DEAD/DEAH_box_helicase_dom"/>
</dbReference>
<evidence type="ECO:0000256" key="14">
    <source>
        <dbReference type="ARBA" id="ARBA00047984"/>
    </source>
</evidence>
<dbReference type="PROSITE" id="PS51195">
    <property type="entry name" value="Q_MOTIF"/>
    <property type="match status" value="1"/>
</dbReference>
<dbReference type="PROSITE" id="PS51194">
    <property type="entry name" value="HELICASE_CTER"/>
    <property type="match status" value="1"/>
</dbReference>
<dbReference type="GO" id="GO:0003723">
    <property type="term" value="F:RNA binding"/>
    <property type="evidence" value="ECO:0007669"/>
    <property type="project" value="UniProtKB-KW"/>
</dbReference>
<evidence type="ECO:0000313" key="27">
    <source>
        <dbReference type="Proteomes" id="UP000309601"/>
    </source>
</evidence>
<evidence type="ECO:0000256" key="2">
    <source>
        <dbReference type="ARBA" id="ARBA00010515"/>
    </source>
</evidence>
<keyword evidence="10" id="KW-0067">ATP-binding</keyword>
<dbReference type="SMART" id="SM00487">
    <property type="entry name" value="DEXDc"/>
    <property type="match status" value="1"/>
</dbReference>
<evidence type="ECO:0000313" key="25">
    <source>
        <dbReference type="Proteomes" id="UP000305362"/>
    </source>
</evidence>
<evidence type="ECO:0000256" key="6">
    <source>
        <dbReference type="ARBA" id="ARBA00022741"/>
    </source>
</evidence>
<dbReference type="InterPro" id="IPR001650">
    <property type="entry name" value="Helicase_C-like"/>
</dbReference>
<dbReference type="EMBL" id="SPRH01000020">
    <property type="protein sequence ID" value="TIC00817.1"/>
    <property type="molecule type" value="Genomic_DNA"/>
</dbReference>
<dbReference type="InterPro" id="IPR027417">
    <property type="entry name" value="P-loop_NTPase"/>
</dbReference>
<dbReference type="InterPro" id="IPR029058">
    <property type="entry name" value="AB_hydrolase_fold"/>
</dbReference>
<proteinExistence type="inferred from homology"/>
<dbReference type="Proteomes" id="UP000310708">
    <property type="component" value="Unassembled WGS sequence"/>
</dbReference>
<feature type="region of interest" description="Disordered" evidence="16">
    <location>
        <begin position="499"/>
        <end position="592"/>
    </location>
</feature>
<dbReference type="OrthoDB" id="10265785at2759"/>
<dbReference type="Proteomes" id="UP000307169">
    <property type="component" value="Unassembled WGS sequence"/>
</dbReference>
<keyword evidence="4" id="KW-0963">Cytoplasm</keyword>
<feature type="domain" description="DEAD-box RNA helicase Q" evidence="19">
    <location>
        <begin position="847"/>
        <end position="875"/>
    </location>
</feature>
<feature type="compositionally biased region" description="Polar residues" evidence="16">
    <location>
        <begin position="560"/>
        <end position="577"/>
    </location>
</feature>
<dbReference type="PROSITE" id="PS00039">
    <property type="entry name" value="DEAD_ATP_HELICASE"/>
    <property type="match status" value="1"/>
</dbReference>
<feature type="compositionally biased region" description="Basic and acidic residues" evidence="16">
    <location>
        <begin position="821"/>
        <end position="838"/>
    </location>
</feature>
<evidence type="ECO:0000259" key="18">
    <source>
        <dbReference type="PROSITE" id="PS51194"/>
    </source>
</evidence>
<dbReference type="Pfam" id="PF07859">
    <property type="entry name" value="Abhydrolase_3"/>
    <property type="match status" value="1"/>
</dbReference>
<dbReference type="GO" id="GO:0003724">
    <property type="term" value="F:RNA helicase activity"/>
    <property type="evidence" value="ECO:0007669"/>
    <property type="project" value="UniProtKB-EC"/>
</dbReference>
<dbReference type="EMBL" id="SPRW01000022">
    <property type="protein sequence ID" value="TIC65286.1"/>
    <property type="molecule type" value="Genomic_DNA"/>
</dbReference>
<evidence type="ECO:0000313" key="24">
    <source>
        <dbReference type="EMBL" id="TIC65434.1"/>
    </source>
</evidence>
<dbReference type="GO" id="GO:0006397">
    <property type="term" value="P:mRNA processing"/>
    <property type="evidence" value="ECO:0007669"/>
    <property type="project" value="UniProtKB-KW"/>
</dbReference>
<dbReference type="InterPro" id="IPR002168">
    <property type="entry name" value="Lipase_GDXG_HIS_AS"/>
</dbReference>
<comment type="similarity">
    <text evidence="13">Belongs to the DEAD box helicase family. DDX6/DHH1 subfamily.</text>
</comment>
<feature type="compositionally biased region" description="Basic and acidic residues" evidence="16">
    <location>
        <begin position="331"/>
        <end position="342"/>
    </location>
</feature>
<keyword evidence="5" id="KW-0507">mRNA processing</keyword>
<evidence type="ECO:0000259" key="17">
    <source>
        <dbReference type="PROSITE" id="PS51192"/>
    </source>
</evidence>
<dbReference type="SUPFAM" id="SSF52540">
    <property type="entry name" value="P-loop containing nucleoside triphosphate hydrolases"/>
    <property type="match status" value="1"/>
</dbReference>
<evidence type="ECO:0000256" key="9">
    <source>
        <dbReference type="ARBA" id="ARBA00022816"/>
    </source>
</evidence>
<name>A0A4T0NM75_9BASI</name>
<dbReference type="PROSITE" id="PS01173">
    <property type="entry name" value="LIPASE_GDXG_HIS"/>
    <property type="match status" value="1"/>
</dbReference>
<evidence type="ECO:0000313" key="21">
    <source>
        <dbReference type="EMBL" id="TIC00817.1"/>
    </source>
</evidence>
<dbReference type="PANTHER" id="PTHR47960">
    <property type="entry name" value="DEAD-BOX ATP-DEPENDENT RNA HELICASE 50"/>
    <property type="match status" value="1"/>
</dbReference>
<dbReference type="Gene3D" id="3.40.50.1820">
    <property type="entry name" value="alpha/beta hydrolase"/>
    <property type="match status" value="2"/>
</dbReference>
<keyword evidence="11" id="KW-0810">Translation regulation</keyword>
<evidence type="ECO:0000313" key="26">
    <source>
        <dbReference type="Proteomes" id="UP000307169"/>
    </source>
</evidence>
<evidence type="ECO:0000256" key="8">
    <source>
        <dbReference type="ARBA" id="ARBA00022806"/>
    </source>
</evidence>
<evidence type="ECO:0000256" key="7">
    <source>
        <dbReference type="ARBA" id="ARBA00022801"/>
    </source>
</evidence>
<dbReference type="CDD" id="cd17940">
    <property type="entry name" value="DEADc_DDX6"/>
    <property type="match status" value="1"/>
</dbReference>
<comment type="subcellular location">
    <subcellularLocation>
        <location evidence="1">Cytoplasm</location>
        <location evidence="1">P-body</location>
    </subcellularLocation>
</comment>
<evidence type="ECO:0000256" key="10">
    <source>
        <dbReference type="ARBA" id="ARBA00022840"/>
    </source>
</evidence>
<dbReference type="EMBL" id="SPRV01000027">
    <property type="protein sequence ID" value="TIC61644.1"/>
    <property type="molecule type" value="Genomic_DNA"/>
</dbReference>
<feature type="region of interest" description="Disordered" evidence="16">
    <location>
        <begin position="312"/>
        <end position="347"/>
    </location>
</feature>
<evidence type="ECO:0000256" key="5">
    <source>
        <dbReference type="ARBA" id="ARBA00022664"/>
    </source>
</evidence>
<evidence type="ECO:0000256" key="13">
    <source>
        <dbReference type="ARBA" id="ARBA00038316"/>
    </source>
</evidence>
<feature type="domain" description="Helicase ATP-binding" evidence="17">
    <location>
        <begin position="878"/>
        <end position="1048"/>
    </location>
</feature>
<keyword evidence="9" id="KW-0509">mRNA transport</keyword>
<gene>
    <name evidence="24" type="ORF">E3Q01_02118</name>
    <name evidence="23" type="ORF">E3Q02_02240</name>
    <name evidence="22" type="ORF">E3Q03_02583</name>
    <name evidence="21" type="ORF">E3Q17_02014</name>
    <name evidence="20" type="ORF">E3Q22_02345</name>
</gene>
<dbReference type="InterPro" id="IPR014001">
    <property type="entry name" value="Helicase_ATP-bd"/>
</dbReference>
<feature type="domain" description="Helicase C-terminal" evidence="18">
    <location>
        <begin position="1058"/>
        <end position="1218"/>
    </location>
</feature>
<feature type="compositionally biased region" description="Low complexity" evidence="16">
    <location>
        <begin position="1265"/>
        <end position="1296"/>
    </location>
</feature>
<dbReference type="InterPro" id="IPR000629">
    <property type="entry name" value="RNA-helicase_DEAD-box_CS"/>
</dbReference>
<evidence type="ECO:0000313" key="29">
    <source>
        <dbReference type="Proteomes" id="UP000310708"/>
    </source>
</evidence>
<evidence type="ECO:0000256" key="4">
    <source>
        <dbReference type="ARBA" id="ARBA00022490"/>
    </source>
</evidence>
<dbReference type="GO" id="GO:0051028">
    <property type="term" value="P:mRNA transport"/>
    <property type="evidence" value="ECO:0007669"/>
    <property type="project" value="UniProtKB-KW"/>
</dbReference>
<evidence type="ECO:0000313" key="22">
    <source>
        <dbReference type="EMBL" id="TIC61644.1"/>
    </source>
</evidence>
<evidence type="ECO:0000256" key="12">
    <source>
        <dbReference type="ARBA" id="ARBA00022884"/>
    </source>
</evidence>
<dbReference type="PROSITE" id="PS51192">
    <property type="entry name" value="HELICASE_ATP_BIND_1"/>
    <property type="match status" value="1"/>
</dbReference>
<protein>
    <recommendedName>
        <fullName evidence="3">RNA helicase</fullName>
        <ecNumber evidence="3">3.6.4.13</ecNumber>
    </recommendedName>
</protein>
<keyword evidence="7 20" id="KW-0378">Hydrolase</keyword>
<evidence type="ECO:0000256" key="1">
    <source>
        <dbReference type="ARBA" id="ARBA00004201"/>
    </source>
</evidence>
<evidence type="ECO:0000256" key="16">
    <source>
        <dbReference type="SAM" id="MobiDB-lite"/>
    </source>
</evidence>
<dbReference type="Proteomes" id="UP000309601">
    <property type="component" value="Unassembled WGS sequence"/>
</dbReference>
<keyword evidence="12" id="KW-0694">RNA-binding</keyword>
<keyword evidence="6" id="KW-0547">Nucleotide-binding</keyword>
<dbReference type="EC" id="3.6.4.13" evidence="3"/>
<dbReference type="Proteomes" id="UP000305362">
    <property type="component" value="Unassembled WGS sequence"/>
</dbReference>
<reference evidence="25 26" key="1">
    <citation type="submission" date="2019-03" db="EMBL/GenBank/DDBJ databases">
        <title>Sequencing 25 genomes of Wallemia mellicola.</title>
        <authorList>
            <person name="Gostincar C."/>
        </authorList>
    </citation>
    <scope>NUCLEOTIDE SEQUENCE [LARGE SCALE GENOMIC DNA]</scope>
    <source>
        <strain evidence="21 26">EXF-1262</strain>
        <strain evidence="23 27">EXF-1274</strain>
        <strain evidence="22 25">EXF-1277</strain>
        <strain evidence="20 28">EXF-6152</strain>
        <strain evidence="24 29">EXF-757</strain>
    </source>
</reference>
<dbReference type="GO" id="GO:0005524">
    <property type="term" value="F:ATP binding"/>
    <property type="evidence" value="ECO:0007669"/>
    <property type="project" value="UniProtKB-KW"/>
</dbReference>
<evidence type="ECO:0000256" key="15">
    <source>
        <dbReference type="PROSITE-ProRule" id="PRU00552"/>
    </source>
</evidence>
<dbReference type="InterPro" id="IPR013094">
    <property type="entry name" value="AB_hydrolase_3"/>
</dbReference>
<evidence type="ECO:0000313" key="23">
    <source>
        <dbReference type="EMBL" id="TIC65286.1"/>
    </source>
</evidence>
<comment type="similarity">
    <text evidence="2">Belongs to the 'GDXG' lipolytic enzyme family.</text>
</comment>
<dbReference type="GO" id="GO:0006417">
    <property type="term" value="P:regulation of translation"/>
    <property type="evidence" value="ECO:0007669"/>
    <property type="project" value="UniProtKB-KW"/>
</dbReference>
<feature type="region of interest" description="Disordered" evidence="16">
    <location>
        <begin position="821"/>
        <end position="847"/>
    </location>
</feature>
<comment type="catalytic activity">
    <reaction evidence="14">
        <text>ATP + H2O = ADP + phosphate + H(+)</text>
        <dbReference type="Rhea" id="RHEA:13065"/>
        <dbReference type="ChEBI" id="CHEBI:15377"/>
        <dbReference type="ChEBI" id="CHEBI:15378"/>
        <dbReference type="ChEBI" id="CHEBI:30616"/>
        <dbReference type="ChEBI" id="CHEBI:43474"/>
        <dbReference type="ChEBI" id="CHEBI:456216"/>
        <dbReference type="EC" id="3.6.4.13"/>
    </reaction>
</comment>
<organism evidence="20 28">
    <name type="scientific">Wallemia mellicola</name>
    <dbReference type="NCBI Taxonomy" id="1708541"/>
    <lineage>
        <taxon>Eukaryota</taxon>
        <taxon>Fungi</taxon>
        <taxon>Dikarya</taxon>
        <taxon>Basidiomycota</taxon>
        <taxon>Wallemiomycotina</taxon>
        <taxon>Wallemiomycetes</taxon>
        <taxon>Wallemiales</taxon>
        <taxon>Wallemiaceae</taxon>
        <taxon>Wallemia</taxon>
    </lineage>
</organism>
<accession>A0A4T0NM75</accession>
<dbReference type="EMBL" id="SPRC01000022">
    <property type="protein sequence ID" value="TIB79700.1"/>
    <property type="molecule type" value="Genomic_DNA"/>
</dbReference>
<dbReference type="GO" id="GO:0016787">
    <property type="term" value="F:hydrolase activity"/>
    <property type="evidence" value="ECO:0007669"/>
    <property type="project" value="UniProtKB-KW"/>
</dbReference>
<dbReference type="SMART" id="SM00490">
    <property type="entry name" value="HELICc"/>
    <property type="match status" value="1"/>
</dbReference>
<feature type="compositionally biased region" description="Low complexity" evidence="16">
    <location>
        <begin position="1230"/>
        <end position="1241"/>
    </location>
</feature>
<evidence type="ECO:0000256" key="3">
    <source>
        <dbReference type="ARBA" id="ARBA00012552"/>
    </source>
</evidence>
<evidence type="ECO:0000256" key="11">
    <source>
        <dbReference type="ARBA" id="ARBA00022845"/>
    </source>
</evidence>
<evidence type="ECO:0000313" key="20">
    <source>
        <dbReference type="EMBL" id="TIB79700.1"/>
    </source>
</evidence>
<dbReference type="Pfam" id="PF00271">
    <property type="entry name" value="Helicase_C"/>
    <property type="match status" value="1"/>
</dbReference>
<evidence type="ECO:0000259" key="19">
    <source>
        <dbReference type="PROSITE" id="PS51195"/>
    </source>
</evidence>
<dbReference type="InterPro" id="IPR014014">
    <property type="entry name" value="RNA_helicase_DEAD_Q_motif"/>
</dbReference>
<dbReference type="FunFam" id="3.40.50.300:FF:000114">
    <property type="entry name" value="ATP-dependent RNA helicase DDX6"/>
    <property type="match status" value="1"/>
</dbReference>
<dbReference type="CDD" id="cd18787">
    <property type="entry name" value="SF2_C_DEAD"/>
    <property type="match status" value="1"/>
</dbReference>
<feature type="short sequence motif" description="Q motif" evidence="15">
    <location>
        <begin position="847"/>
        <end position="875"/>
    </location>
</feature>
<dbReference type="EMBL" id="SPRX01000023">
    <property type="protein sequence ID" value="TIC65434.1"/>
    <property type="molecule type" value="Genomic_DNA"/>
</dbReference>
<dbReference type="Pfam" id="PF00270">
    <property type="entry name" value="DEAD"/>
    <property type="match status" value="1"/>
</dbReference>
<keyword evidence="8" id="KW-0347">Helicase</keyword>
<comment type="caution">
    <text evidence="20">The sequence shown here is derived from an EMBL/GenBank/DDBJ whole genome shotgun (WGS) entry which is preliminary data.</text>
</comment>